<sequence length="62" mass="7670">MDCTRKEHEQKLRFEQQEQELKLRQMCELHEQRMRFALIEHEARMRAYAFASNEEKPNVVTF</sequence>
<dbReference type="EMBL" id="CCAG010018998">
    <property type="status" value="NOT_ANNOTATED_CDS"/>
    <property type="molecule type" value="Genomic_DNA"/>
</dbReference>
<dbReference type="STRING" id="37546.A0A1B0GC60"/>
<dbReference type="AlphaFoldDB" id="A0A1B0GC60"/>
<evidence type="ECO:0000313" key="1">
    <source>
        <dbReference type="EnsemblMetazoa" id="GMOY010890-PA"/>
    </source>
</evidence>
<organism evidence="1 2">
    <name type="scientific">Glossina morsitans morsitans</name>
    <name type="common">Savannah tsetse fly</name>
    <dbReference type="NCBI Taxonomy" id="37546"/>
    <lineage>
        <taxon>Eukaryota</taxon>
        <taxon>Metazoa</taxon>
        <taxon>Ecdysozoa</taxon>
        <taxon>Arthropoda</taxon>
        <taxon>Hexapoda</taxon>
        <taxon>Insecta</taxon>
        <taxon>Pterygota</taxon>
        <taxon>Neoptera</taxon>
        <taxon>Endopterygota</taxon>
        <taxon>Diptera</taxon>
        <taxon>Brachycera</taxon>
        <taxon>Muscomorpha</taxon>
        <taxon>Hippoboscoidea</taxon>
        <taxon>Glossinidae</taxon>
        <taxon>Glossina</taxon>
    </lineage>
</organism>
<dbReference type="Proteomes" id="UP000092444">
    <property type="component" value="Unassembled WGS sequence"/>
</dbReference>
<reference evidence="1" key="1">
    <citation type="submission" date="2020-05" db="UniProtKB">
        <authorList>
            <consortium name="EnsemblMetazoa"/>
        </authorList>
    </citation>
    <scope>IDENTIFICATION</scope>
    <source>
        <strain evidence="1">Yale</strain>
    </source>
</reference>
<accession>A0A1B0GC60</accession>
<proteinExistence type="predicted"/>
<protein>
    <submittedName>
        <fullName evidence="1">Uncharacterized protein</fullName>
    </submittedName>
</protein>
<dbReference type="EnsemblMetazoa" id="GMOY010890-RA">
    <property type="protein sequence ID" value="GMOY010890-PA"/>
    <property type="gene ID" value="GMOY010890"/>
</dbReference>
<keyword evidence="2" id="KW-1185">Reference proteome</keyword>
<dbReference type="VEuPathDB" id="VectorBase:GMOY010890"/>
<name>A0A1B0GC60_GLOMM</name>
<evidence type="ECO:0000313" key="2">
    <source>
        <dbReference type="Proteomes" id="UP000092444"/>
    </source>
</evidence>